<dbReference type="PROSITE" id="PS51318">
    <property type="entry name" value="TAT"/>
    <property type="match status" value="1"/>
</dbReference>
<dbReference type="Gene3D" id="2.60.40.10">
    <property type="entry name" value="Immunoglobulins"/>
    <property type="match status" value="1"/>
</dbReference>
<dbReference type="Pfam" id="PF17957">
    <property type="entry name" value="Big_7"/>
    <property type="match status" value="1"/>
</dbReference>
<keyword evidence="3" id="KW-1185">Reference proteome</keyword>
<dbReference type="Proteomes" id="UP000198707">
    <property type="component" value="Unassembled WGS sequence"/>
</dbReference>
<organism evidence="2 3">
    <name type="scientific">Micromonospora phaseoli</name>
    <dbReference type="NCBI Taxonomy" id="1144548"/>
    <lineage>
        <taxon>Bacteria</taxon>
        <taxon>Bacillati</taxon>
        <taxon>Actinomycetota</taxon>
        <taxon>Actinomycetes</taxon>
        <taxon>Micromonosporales</taxon>
        <taxon>Micromonosporaceae</taxon>
        <taxon>Micromonospora</taxon>
    </lineage>
</organism>
<dbReference type="AlphaFoldDB" id="A0A1H6WW63"/>
<dbReference type="InterPro" id="IPR013783">
    <property type="entry name" value="Ig-like_fold"/>
</dbReference>
<proteinExistence type="predicted"/>
<dbReference type="EMBL" id="FNYV01000003">
    <property type="protein sequence ID" value="SEJ20106.1"/>
    <property type="molecule type" value="Genomic_DNA"/>
</dbReference>
<protein>
    <recommendedName>
        <fullName evidence="4">Ig-like domain (Group 3)</fullName>
    </recommendedName>
</protein>
<feature type="signal peptide" evidence="1">
    <location>
        <begin position="1"/>
        <end position="34"/>
    </location>
</feature>
<evidence type="ECO:0000256" key="1">
    <source>
        <dbReference type="SAM" id="SignalP"/>
    </source>
</evidence>
<dbReference type="RefSeq" id="WP_092378295.1">
    <property type="nucleotide sequence ID" value="NZ_BOPI01000051.1"/>
</dbReference>
<sequence>MPLSSHRDESRRGWRRAAVGAGAALILAAGGAIAATGPANAATGPATVSHIGTWAGERQTPGPAAKVSLTSPAEGTVLVSVCAIRMTAVAQAQIGTIDRVEFYINDQLVGSDAHEPYGIDVPPGHPALQGSTRHTAFAHVVTVSPAATADSTSVTFGYGPPPPALMVIACPSRVEVPAGGSTTVTFVTACGGAPGLLLTVSGGPEISVTPRVSPPGNREHRITVSAAPGSTGSVAWITANADTGGCMPATAAVTVS</sequence>
<gene>
    <name evidence="2" type="ORF">SAMN05443287_103310</name>
</gene>
<dbReference type="GO" id="GO:0005975">
    <property type="term" value="P:carbohydrate metabolic process"/>
    <property type="evidence" value="ECO:0007669"/>
    <property type="project" value="UniProtKB-ARBA"/>
</dbReference>
<accession>A0A1H6WW63</accession>
<dbReference type="OrthoDB" id="3400581at2"/>
<feature type="chain" id="PRO_5039265862" description="Ig-like domain (Group 3)" evidence="1">
    <location>
        <begin position="35"/>
        <end position="256"/>
    </location>
</feature>
<evidence type="ECO:0000313" key="3">
    <source>
        <dbReference type="Proteomes" id="UP000198707"/>
    </source>
</evidence>
<reference evidence="3" key="1">
    <citation type="submission" date="2016-10" db="EMBL/GenBank/DDBJ databases">
        <authorList>
            <person name="Varghese N."/>
            <person name="Submissions S."/>
        </authorList>
    </citation>
    <scope>NUCLEOTIDE SEQUENCE [LARGE SCALE GENOMIC DNA]</scope>
    <source>
        <strain evidence="3">CGMCC 4.7038</strain>
    </source>
</reference>
<name>A0A1H6WW63_9ACTN</name>
<keyword evidence="1" id="KW-0732">Signal</keyword>
<evidence type="ECO:0000313" key="2">
    <source>
        <dbReference type="EMBL" id="SEJ20106.1"/>
    </source>
</evidence>
<dbReference type="STRING" id="1144548.SAMN05443287_103310"/>
<evidence type="ECO:0008006" key="4">
    <source>
        <dbReference type="Google" id="ProtNLM"/>
    </source>
</evidence>
<dbReference type="InterPro" id="IPR006311">
    <property type="entry name" value="TAT_signal"/>
</dbReference>